<reference evidence="2 3" key="1">
    <citation type="journal article" date="2012" name="J. Bacteriol.">
        <title>Draft Genome Sequence of the Purple Photosynthetic Bacterium Phaeospirillum molischianum DSM120, a Particularly Versatile Bacterium.</title>
        <authorList>
            <person name="Duquesne K."/>
            <person name="Prima V."/>
            <person name="Ji B."/>
            <person name="Rouy Z."/>
            <person name="Medigue C."/>
            <person name="Talla E."/>
            <person name="Sturgis J.N."/>
        </authorList>
    </citation>
    <scope>NUCLEOTIDE SEQUENCE [LARGE SCALE GENOMIC DNA]</scope>
    <source>
        <strain evidence="3">DSM120</strain>
    </source>
</reference>
<dbReference type="RefSeq" id="WP_002729452.1">
    <property type="nucleotide sequence ID" value="NZ_CAHP01000023.1"/>
</dbReference>
<dbReference type="Proteomes" id="UP000004169">
    <property type="component" value="Unassembled WGS sequence"/>
</dbReference>
<evidence type="ECO:0000313" key="2">
    <source>
        <dbReference type="EMBL" id="CCG41936.1"/>
    </source>
</evidence>
<proteinExistence type="predicted"/>
<organism evidence="2 3">
    <name type="scientific">Magnetospirillum molischianum DSM 120</name>
    <dbReference type="NCBI Taxonomy" id="1150626"/>
    <lineage>
        <taxon>Bacteria</taxon>
        <taxon>Pseudomonadati</taxon>
        <taxon>Pseudomonadota</taxon>
        <taxon>Alphaproteobacteria</taxon>
        <taxon>Rhodospirillales</taxon>
        <taxon>Rhodospirillaceae</taxon>
        <taxon>Magnetospirillum</taxon>
    </lineage>
</organism>
<dbReference type="AlphaFoldDB" id="H8FU98"/>
<comment type="caution">
    <text evidence="2">The sequence shown here is derived from an EMBL/GenBank/DDBJ whole genome shotgun (WGS) entry which is preliminary data.</text>
</comment>
<gene>
    <name evidence="2" type="ORF">PHAMO_30092</name>
</gene>
<evidence type="ECO:0000256" key="1">
    <source>
        <dbReference type="SAM" id="MobiDB-lite"/>
    </source>
</evidence>
<sequence length="77" mass="8026">MSQDGLTPPGGPPYTSPIVGFDTGTGTAILQFRDQTSGQLQFQVPSRTALQYAEAVATTPEGKTINEVEKSGGDVLV</sequence>
<accession>H8FU98</accession>
<feature type="region of interest" description="Disordered" evidence="1">
    <location>
        <begin position="1"/>
        <end position="20"/>
    </location>
</feature>
<protein>
    <submittedName>
        <fullName evidence="2">Uncharacterized protein</fullName>
    </submittedName>
</protein>
<dbReference type="EMBL" id="CAHP01000023">
    <property type="protein sequence ID" value="CCG41936.1"/>
    <property type="molecule type" value="Genomic_DNA"/>
</dbReference>
<name>H8FU98_MAGML</name>
<keyword evidence="3" id="KW-1185">Reference proteome</keyword>
<evidence type="ECO:0000313" key="3">
    <source>
        <dbReference type="Proteomes" id="UP000004169"/>
    </source>
</evidence>